<dbReference type="EMBL" id="CAEZSR010000350">
    <property type="protein sequence ID" value="CAB4602583.1"/>
    <property type="molecule type" value="Genomic_DNA"/>
</dbReference>
<name>A0A6J6GRT9_9ZZZZ</name>
<keyword evidence="2" id="KW-0812">Transmembrane</keyword>
<keyword evidence="2" id="KW-0472">Membrane</keyword>
<keyword evidence="2" id="KW-1133">Transmembrane helix</keyword>
<organism evidence="3">
    <name type="scientific">freshwater metagenome</name>
    <dbReference type="NCBI Taxonomy" id="449393"/>
    <lineage>
        <taxon>unclassified sequences</taxon>
        <taxon>metagenomes</taxon>
        <taxon>ecological metagenomes</taxon>
    </lineage>
</organism>
<reference evidence="3" key="1">
    <citation type="submission" date="2020-05" db="EMBL/GenBank/DDBJ databases">
        <authorList>
            <person name="Chiriac C."/>
            <person name="Salcher M."/>
            <person name="Ghai R."/>
            <person name="Kavagutti S V."/>
        </authorList>
    </citation>
    <scope>NUCLEOTIDE SEQUENCE</scope>
</reference>
<feature type="transmembrane region" description="Helical" evidence="2">
    <location>
        <begin position="77"/>
        <end position="95"/>
    </location>
</feature>
<evidence type="ECO:0000313" key="3">
    <source>
        <dbReference type="EMBL" id="CAB4602583.1"/>
    </source>
</evidence>
<feature type="region of interest" description="Disordered" evidence="1">
    <location>
        <begin position="106"/>
        <end position="138"/>
    </location>
</feature>
<gene>
    <name evidence="3" type="ORF">UFOPK1493_04429</name>
</gene>
<dbReference type="AlphaFoldDB" id="A0A6J6GRT9"/>
<feature type="region of interest" description="Disordered" evidence="1">
    <location>
        <begin position="1"/>
        <end position="46"/>
    </location>
</feature>
<accession>A0A6J6GRT9</accession>
<evidence type="ECO:0000256" key="2">
    <source>
        <dbReference type="SAM" id="Phobius"/>
    </source>
</evidence>
<sequence>MGSDTDDAAAADGSKKKAKKQKGKESLEQLGGSGATPPPNPGPLAPWRLSIAVAVSALLTGSDLWDAAMTGVAVDMALLRSFGVASMLWIATGFVNRILVQAQRAADAEAAAESRERADEPAPLPYVDERSDAGPNAA</sequence>
<protein>
    <submittedName>
        <fullName evidence="3">Unannotated protein</fullName>
    </submittedName>
</protein>
<proteinExistence type="predicted"/>
<evidence type="ECO:0000256" key="1">
    <source>
        <dbReference type="SAM" id="MobiDB-lite"/>
    </source>
</evidence>